<keyword evidence="4" id="KW-0539">Nucleus</keyword>
<feature type="compositionally biased region" description="Polar residues" evidence="5">
    <location>
        <begin position="56"/>
        <end position="66"/>
    </location>
</feature>
<evidence type="ECO:0000256" key="4">
    <source>
        <dbReference type="ARBA" id="ARBA00023242"/>
    </source>
</evidence>
<feature type="compositionally biased region" description="Polar residues" evidence="5">
    <location>
        <begin position="26"/>
        <end position="46"/>
    </location>
</feature>
<feature type="domain" description="Chromatin assembly factor 1 subunit Cac1-like C-terminal" evidence="7">
    <location>
        <begin position="557"/>
        <end position="611"/>
    </location>
</feature>
<keyword evidence="3" id="KW-0234">DNA repair</keyword>
<evidence type="ECO:0000259" key="7">
    <source>
        <dbReference type="Pfam" id="PF21796"/>
    </source>
</evidence>
<gene>
    <name evidence="8" type="ORF">K490DRAFT_59445</name>
</gene>
<protein>
    <recommendedName>
        <fullName evidence="10">Chromatin assembly factor 1 subunit A</fullName>
    </recommendedName>
</protein>
<dbReference type="OrthoDB" id="79480at2759"/>
<feature type="region of interest" description="Disordered" evidence="5">
    <location>
        <begin position="1"/>
        <end position="222"/>
    </location>
</feature>
<dbReference type="GO" id="GO:0033186">
    <property type="term" value="C:CAF-1 complex"/>
    <property type="evidence" value="ECO:0007669"/>
    <property type="project" value="TreeGrafter"/>
</dbReference>
<dbReference type="Pfam" id="PF12253">
    <property type="entry name" value="CAF1A_dimeriz"/>
    <property type="match status" value="1"/>
</dbReference>
<feature type="compositionally biased region" description="Polar residues" evidence="5">
    <location>
        <begin position="196"/>
        <end position="218"/>
    </location>
</feature>
<dbReference type="Proteomes" id="UP000799776">
    <property type="component" value="Unassembled WGS sequence"/>
</dbReference>
<evidence type="ECO:0008006" key="10">
    <source>
        <dbReference type="Google" id="ProtNLM"/>
    </source>
</evidence>
<reference evidence="8" key="1">
    <citation type="journal article" date="2020" name="Stud. Mycol.">
        <title>101 Dothideomycetes genomes: a test case for predicting lifestyles and emergence of pathogens.</title>
        <authorList>
            <person name="Haridas S."/>
            <person name="Albert R."/>
            <person name="Binder M."/>
            <person name="Bloem J."/>
            <person name="Labutti K."/>
            <person name="Salamov A."/>
            <person name="Andreopoulos B."/>
            <person name="Baker S."/>
            <person name="Barry K."/>
            <person name="Bills G."/>
            <person name="Bluhm B."/>
            <person name="Cannon C."/>
            <person name="Castanera R."/>
            <person name="Culley D."/>
            <person name="Daum C."/>
            <person name="Ezra D."/>
            <person name="Gonzalez J."/>
            <person name="Henrissat B."/>
            <person name="Kuo A."/>
            <person name="Liang C."/>
            <person name="Lipzen A."/>
            <person name="Lutzoni F."/>
            <person name="Magnuson J."/>
            <person name="Mondo S."/>
            <person name="Nolan M."/>
            <person name="Ohm R."/>
            <person name="Pangilinan J."/>
            <person name="Park H.-J."/>
            <person name="Ramirez L."/>
            <person name="Alfaro M."/>
            <person name="Sun H."/>
            <person name="Tritt A."/>
            <person name="Yoshinaga Y."/>
            <person name="Zwiers L.-H."/>
            <person name="Turgeon B."/>
            <person name="Goodwin S."/>
            <person name="Spatafora J."/>
            <person name="Crous P."/>
            <person name="Grigoriev I."/>
        </authorList>
    </citation>
    <scope>NUCLEOTIDE SEQUENCE</scope>
    <source>
        <strain evidence="8">CBS 121410</strain>
    </source>
</reference>
<evidence type="ECO:0000313" key="8">
    <source>
        <dbReference type="EMBL" id="KAF2084645.1"/>
    </source>
</evidence>
<dbReference type="GO" id="GO:0006334">
    <property type="term" value="P:nucleosome assembly"/>
    <property type="evidence" value="ECO:0007669"/>
    <property type="project" value="TreeGrafter"/>
</dbReference>
<dbReference type="GO" id="GO:0006281">
    <property type="term" value="P:DNA repair"/>
    <property type="evidence" value="ECO:0007669"/>
    <property type="project" value="UniProtKB-KW"/>
</dbReference>
<evidence type="ECO:0000256" key="3">
    <source>
        <dbReference type="ARBA" id="ARBA00023204"/>
    </source>
</evidence>
<dbReference type="AlphaFoldDB" id="A0A9P4LSL3"/>
<comment type="caution">
    <text evidence="8">The sequence shown here is derived from an EMBL/GenBank/DDBJ whole genome shotgun (WGS) entry which is preliminary data.</text>
</comment>
<dbReference type="InterPro" id="IPR022043">
    <property type="entry name" value="CAF1A_DD"/>
</dbReference>
<feature type="compositionally biased region" description="Low complexity" evidence="5">
    <location>
        <begin position="170"/>
        <end position="188"/>
    </location>
</feature>
<dbReference type="PANTHER" id="PTHR15272">
    <property type="entry name" value="CHROMATIN ASSEMBLY FACTOR 1 SUBUNIT A CAF-1 SUBUNIT A"/>
    <property type="match status" value="1"/>
</dbReference>
<keyword evidence="9" id="KW-1185">Reference proteome</keyword>
<feature type="compositionally biased region" description="Basic and acidic residues" evidence="5">
    <location>
        <begin position="90"/>
        <end position="165"/>
    </location>
</feature>
<organism evidence="8 9">
    <name type="scientific">Saccharata proteae CBS 121410</name>
    <dbReference type="NCBI Taxonomy" id="1314787"/>
    <lineage>
        <taxon>Eukaryota</taxon>
        <taxon>Fungi</taxon>
        <taxon>Dikarya</taxon>
        <taxon>Ascomycota</taxon>
        <taxon>Pezizomycotina</taxon>
        <taxon>Dothideomycetes</taxon>
        <taxon>Dothideomycetes incertae sedis</taxon>
        <taxon>Botryosphaeriales</taxon>
        <taxon>Saccharataceae</taxon>
        <taxon>Saccharata</taxon>
    </lineage>
</organism>
<evidence type="ECO:0000256" key="1">
    <source>
        <dbReference type="ARBA" id="ARBA00004123"/>
    </source>
</evidence>
<dbReference type="InterPro" id="IPR048800">
    <property type="entry name" value="Cac1-like_C"/>
</dbReference>
<accession>A0A9P4LSL3</accession>
<dbReference type="GO" id="GO:0005634">
    <property type="term" value="C:nucleus"/>
    <property type="evidence" value="ECO:0007669"/>
    <property type="project" value="UniProtKB-SubCell"/>
</dbReference>
<name>A0A9P4LSL3_9PEZI</name>
<keyword evidence="2" id="KW-0227">DNA damage</keyword>
<dbReference type="EMBL" id="ML978739">
    <property type="protein sequence ID" value="KAF2084645.1"/>
    <property type="molecule type" value="Genomic_DNA"/>
</dbReference>
<sequence>MSQEAPCPSTPSRKRPAPDDVHDANAYTTPAKTSGSPQSDASSPLSEISAPDTPVVTHSANGQPQEGSAAVKSTDAKTEATQAVKRRKLTAQEKEEKEREKELKEKARAEKKAKKDEEARLKEEERKAKAEERRKKKEEEEKKLREKDLKKQQKEEEQKRKERSQMKLNAFFAKPSAPKATAKDTPPALESDNQRKSTSLEPPGSPSRTESNSPQKSAAVQKKAVSDYERTFLPFELRPHTICAPYNWFLADSSEAELENKRRLLNRLLSDAASSDRQFAATAIEQRNYSQIFPIPAALRGPRGIRVPTVKQAVEQLHGSSTEPIDLTSDTPEDKLGLLASIPMKYLHFGEDVRPPYFGTFTKVQSESQSRKMARNPFSRALPELNYDYDSEAEWEEPEGEDIDIDDEEDLESHEGDEDMEGFLDDEEDTALNKRKLITGDLEPTSSGLCWEDDKGALHPTTAVPESCPDFADYKIGVLLQPSSISIDPFSTAYWQPEPSSAPNTVSAKEPSGQGLMNPPRLPLHARPDGVINGANLAPNGASVPKPLKRLVPPEMMAEFKATIQGSDMTKLALIEALKKKFPKMTKDAITNTLPIVAKRVGSSNQEKRWALIDT</sequence>
<evidence type="ECO:0000313" key="9">
    <source>
        <dbReference type="Proteomes" id="UP000799776"/>
    </source>
</evidence>
<comment type="subcellular location">
    <subcellularLocation>
        <location evidence="1">Nucleus</location>
    </subcellularLocation>
</comment>
<feature type="domain" description="Chromatin assembly factor 1 subunit A dimerization" evidence="6">
    <location>
        <begin position="345"/>
        <end position="419"/>
    </location>
</feature>
<proteinExistence type="predicted"/>
<evidence type="ECO:0000259" key="6">
    <source>
        <dbReference type="Pfam" id="PF12253"/>
    </source>
</evidence>
<dbReference type="Pfam" id="PF21796">
    <property type="entry name" value="Cac1_C"/>
    <property type="match status" value="1"/>
</dbReference>
<dbReference type="PANTHER" id="PTHR15272:SF0">
    <property type="entry name" value="CHROMATIN ASSEMBLY FACTOR 1 SUBUNIT A"/>
    <property type="match status" value="1"/>
</dbReference>
<evidence type="ECO:0000256" key="5">
    <source>
        <dbReference type="SAM" id="MobiDB-lite"/>
    </source>
</evidence>
<evidence type="ECO:0000256" key="2">
    <source>
        <dbReference type="ARBA" id="ARBA00022763"/>
    </source>
</evidence>